<organism evidence="1 2">
    <name type="scientific">Phanerochaete sordida</name>
    <dbReference type="NCBI Taxonomy" id="48140"/>
    <lineage>
        <taxon>Eukaryota</taxon>
        <taxon>Fungi</taxon>
        <taxon>Dikarya</taxon>
        <taxon>Basidiomycota</taxon>
        <taxon>Agaricomycotina</taxon>
        <taxon>Agaricomycetes</taxon>
        <taxon>Polyporales</taxon>
        <taxon>Phanerochaetaceae</taxon>
        <taxon>Phanerochaete</taxon>
    </lineage>
</organism>
<protein>
    <submittedName>
        <fullName evidence="1">Uncharacterized protein</fullName>
    </submittedName>
</protein>
<dbReference type="Proteomes" id="UP000703269">
    <property type="component" value="Unassembled WGS sequence"/>
</dbReference>
<comment type="caution">
    <text evidence="1">The sequence shown here is derived from an EMBL/GenBank/DDBJ whole genome shotgun (WGS) entry which is preliminary data.</text>
</comment>
<dbReference type="EMBL" id="BPQB01000041">
    <property type="protein sequence ID" value="GJE94531.1"/>
    <property type="molecule type" value="Genomic_DNA"/>
</dbReference>
<name>A0A9P3GGT1_9APHY</name>
<accession>A0A9P3GGT1</accession>
<gene>
    <name evidence="1" type="ORF">PsYK624_107010</name>
</gene>
<keyword evidence="2" id="KW-1185">Reference proteome</keyword>
<evidence type="ECO:0000313" key="1">
    <source>
        <dbReference type="EMBL" id="GJE94531.1"/>
    </source>
</evidence>
<proteinExistence type="predicted"/>
<evidence type="ECO:0000313" key="2">
    <source>
        <dbReference type="Proteomes" id="UP000703269"/>
    </source>
</evidence>
<sequence length="138" mass="16010">MTANWASWRQLDCGVNYKGNHYCRFIFGLKNGDWGRAYRYYNADGSYYYRTSNGMGYYFDERRRRHHVSTYAADGTVKAREHLPMEDEKSTTVSVDAFPETPVKVEEQELKLEEAEVEMKLEEAEVGLGDASVKIEAR</sequence>
<dbReference type="AlphaFoldDB" id="A0A9P3GGT1"/>
<reference evidence="1 2" key="1">
    <citation type="submission" date="2021-08" db="EMBL/GenBank/DDBJ databases">
        <title>Draft Genome Sequence of Phanerochaete sordida strain YK-624.</title>
        <authorList>
            <person name="Mori T."/>
            <person name="Dohra H."/>
            <person name="Suzuki T."/>
            <person name="Kawagishi H."/>
            <person name="Hirai H."/>
        </authorList>
    </citation>
    <scope>NUCLEOTIDE SEQUENCE [LARGE SCALE GENOMIC DNA]</scope>
    <source>
        <strain evidence="1 2">YK-624</strain>
    </source>
</reference>